<feature type="compositionally biased region" description="Basic and acidic residues" evidence="1">
    <location>
        <begin position="100"/>
        <end position="116"/>
    </location>
</feature>
<evidence type="ECO:0000256" key="1">
    <source>
        <dbReference type="SAM" id="MobiDB-lite"/>
    </source>
</evidence>
<protein>
    <submittedName>
        <fullName evidence="2">Uncharacterized protein</fullName>
    </submittedName>
</protein>
<name>A0AAD5SHV2_9FUNG</name>
<feature type="compositionally biased region" description="Basic and acidic residues" evidence="1">
    <location>
        <begin position="61"/>
        <end position="82"/>
    </location>
</feature>
<feature type="compositionally biased region" description="Polar residues" evidence="1">
    <location>
        <begin position="85"/>
        <end position="97"/>
    </location>
</feature>
<keyword evidence="3" id="KW-1185">Reference proteome</keyword>
<feature type="region of interest" description="Disordered" evidence="1">
    <location>
        <begin position="28"/>
        <end position="122"/>
    </location>
</feature>
<accession>A0AAD5SHV2</accession>
<dbReference type="AlphaFoldDB" id="A0AAD5SHV2"/>
<evidence type="ECO:0000313" key="3">
    <source>
        <dbReference type="Proteomes" id="UP001212841"/>
    </source>
</evidence>
<feature type="compositionally biased region" description="Polar residues" evidence="1">
    <location>
        <begin position="28"/>
        <end position="45"/>
    </location>
</feature>
<sequence>MHHIVRNTRTLTRTPLLQCRSLFTRTPTLLSGHSERPTNISQSQPIPDPTPENIESSMLKFNEEFVEPDHNPRKGKNPEKLKPKSASSAAQAFTNTVGKFLDRGRRAAEKEHRYDGNEADVEIDPYIHRPPEIHDPEQIAVKGNQNLREKANFKSPQN</sequence>
<gene>
    <name evidence="2" type="ORF">HK097_008825</name>
</gene>
<proteinExistence type="predicted"/>
<dbReference type="EMBL" id="JADGJD010000542">
    <property type="protein sequence ID" value="KAJ3050203.1"/>
    <property type="molecule type" value="Genomic_DNA"/>
</dbReference>
<comment type="caution">
    <text evidence="2">The sequence shown here is derived from an EMBL/GenBank/DDBJ whole genome shotgun (WGS) entry which is preliminary data.</text>
</comment>
<organism evidence="2 3">
    <name type="scientific">Rhizophlyctis rosea</name>
    <dbReference type="NCBI Taxonomy" id="64517"/>
    <lineage>
        <taxon>Eukaryota</taxon>
        <taxon>Fungi</taxon>
        <taxon>Fungi incertae sedis</taxon>
        <taxon>Chytridiomycota</taxon>
        <taxon>Chytridiomycota incertae sedis</taxon>
        <taxon>Chytridiomycetes</taxon>
        <taxon>Rhizophlyctidales</taxon>
        <taxon>Rhizophlyctidaceae</taxon>
        <taxon>Rhizophlyctis</taxon>
    </lineage>
</organism>
<reference evidence="2" key="1">
    <citation type="submission" date="2020-05" db="EMBL/GenBank/DDBJ databases">
        <title>Phylogenomic resolution of chytrid fungi.</title>
        <authorList>
            <person name="Stajich J.E."/>
            <person name="Amses K."/>
            <person name="Simmons R."/>
            <person name="Seto K."/>
            <person name="Myers J."/>
            <person name="Bonds A."/>
            <person name="Quandt C.A."/>
            <person name="Barry K."/>
            <person name="Liu P."/>
            <person name="Grigoriev I."/>
            <person name="Longcore J.E."/>
            <person name="James T.Y."/>
        </authorList>
    </citation>
    <scope>NUCLEOTIDE SEQUENCE</scope>
    <source>
        <strain evidence="2">JEL0318</strain>
    </source>
</reference>
<dbReference type="Proteomes" id="UP001212841">
    <property type="component" value="Unassembled WGS sequence"/>
</dbReference>
<evidence type="ECO:0000313" key="2">
    <source>
        <dbReference type="EMBL" id="KAJ3050203.1"/>
    </source>
</evidence>